<feature type="transmembrane region" description="Helical" evidence="1">
    <location>
        <begin position="71"/>
        <end position="89"/>
    </location>
</feature>
<evidence type="ECO:0000313" key="3">
    <source>
        <dbReference type="Proteomes" id="UP000287168"/>
    </source>
</evidence>
<dbReference type="RefSeq" id="WP_128487302.1">
    <property type="nucleotide sequence ID" value="NZ_JBHLXB010000088.1"/>
</dbReference>
<sequence length="151" mass="17967">MAKLPSDKKPKGRRAGLKQLEKLEPHVYGTDWRKKQEYTQWRFRWNLPLFGGRLPSPAWFAARLCEIYRFFVPRLLFVIVAVIGWFLWTGRPVPLWLWISLAPVIFELPGLVRGLVEYWKDITKPTLELILQVLATPIYLFIMLITWLRMK</sequence>
<feature type="transmembrane region" description="Helical" evidence="1">
    <location>
        <begin position="128"/>
        <end position="148"/>
    </location>
</feature>
<keyword evidence="1" id="KW-0812">Transmembrane</keyword>
<gene>
    <name evidence="2" type="ORF">EP867_06050</name>
</gene>
<dbReference type="EMBL" id="SBLC01000006">
    <property type="protein sequence ID" value="RWY43038.1"/>
    <property type="molecule type" value="Genomic_DNA"/>
</dbReference>
<dbReference type="Proteomes" id="UP000287168">
    <property type="component" value="Unassembled WGS sequence"/>
</dbReference>
<comment type="caution">
    <text evidence="2">The sequence shown here is derived from an EMBL/GenBank/DDBJ whole genome shotgun (WGS) entry which is preliminary data.</text>
</comment>
<keyword evidence="3" id="KW-1185">Reference proteome</keyword>
<evidence type="ECO:0000313" key="2">
    <source>
        <dbReference type="EMBL" id="RWY43038.1"/>
    </source>
</evidence>
<keyword evidence="1" id="KW-0472">Membrane</keyword>
<keyword evidence="1" id="KW-1133">Transmembrane helix</keyword>
<proteinExistence type="predicted"/>
<protein>
    <submittedName>
        <fullName evidence="2">Uncharacterized protein</fullName>
    </submittedName>
</protein>
<dbReference type="OrthoDB" id="9834218at2"/>
<reference evidence="2 3" key="1">
    <citation type="journal article" date="2015" name="Int. J. Syst. Evol. Microbiol.">
        <title>Gemmobacter intermedius sp. nov., isolated from a white stork (Ciconia ciconia).</title>
        <authorList>
            <person name="Kampfer P."/>
            <person name="Jerzak L."/>
            <person name="Wilharm G."/>
            <person name="Golke J."/>
            <person name="Busse H.J."/>
            <person name="Glaeser S.P."/>
        </authorList>
    </citation>
    <scope>NUCLEOTIDE SEQUENCE [LARGE SCALE GENOMIC DNA]</scope>
    <source>
        <strain evidence="2 3">119/4</strain>
    </source>
</reference>
<feature type="transmembrane region" description="Helical" evidence="1">
    <location>
        <begin position="95"/>
        <end position="116"/>
    </location>
</feature>
<accession>A0A444ME07</accession>
<evidence type="ECO:0000256" key="1">
    <source>
        <dbReference type="SAM" id="Phobius"/>
    </source>
</evidence>
<organism evidence="2 3">
    <name type="scientific">Falsigemmobacter intermedius</name>
    <dbReference type="NCBI Taxonomy" id="1553448"/>
    <lineage>
        <taxon>Bacteria</taxon>
        <taxon>Pseudomonadati</taxon>
        <taxon>Pseudomonadota</taxon>
        <taxon>Alphaproteobacteria</taxon>
        <taxon>Rhodobacterales</taxon>
        <taxon>Paracoccaceae</taxon>
        <taxon>Falsigemmobacter</taxon>
    </lineage>
</organism>
<dbReference type="AlphaFoldDB" id="A0A444ME07"/>
<name>A0A444ME07_9RHOB</name>